<evidence type="ECO:0000259" key="4">
    <source>
        <dbReference type="PROSITE" id="PS51462"/>
    </source>
</evidence>
<dbReference type="CDD" id="cd02883">
    <property type="entry name" value="NUDIX_Hydrolase"/>
    <property type="match status" value="1"/>
</dbReference>
<dbReference type="RefSeq" id="WP_133226506.1">
    <property type="nucleotide sequence ID" value="NZ_SMRT01000002.1"/>
</dbReference>
<dbReference type="EMBL" id="SMRT01000002">
    <property type="protein sequence ID" value="TDF99785.1"/>
    <property type="molecule type" value="Genomic_DNA"/>
</dbReference>
<dbReference type="OrthoDB" id="9787880at2"/>
<proteinExistence type="inferred from homology"/>
<keyword evidence="6" id="KW-1185">Reference proteome</keyword>
<evidence type="ECO:0000313" key="6">
    <source>
        <dbReference type="Proteomes" id="UP000295636"/>
    </source>
</evidence>
<dbReference type="InterPro" id="IPR015797">
    <property type="entry name" value="NUDIX_hydrolase-like_dom_sf"/>
</dbReference>
<evidence type="ECO:0000256" key="2">
    <source>
        <dbReference type="ARBA" id="ARBA00022801"/>
    </source>
</evidence>
<feature type="domain" description="Nudix hydrolase" evidence="4">
    <location>
        <begin position="2"/>
        <end position="129"/>
    </location>
</feature>
<keyword evidence="2 3" id="KW-0378">Hydrolase</keyword>
<gene>
    <name evidence="5" type="ORF">E1757_08195</name>
</gene>
<accession>A0A4R5KX71</accession>
<dbReference type="Pfam" id="PF00293">
    <property type="entry name" value="NUDIX"/>
    <property type="match status" value="1"/>
</dbReference>
<sequence>MKNVKVAYSLIYNEDDRKILVVYNQDSNRWSLPGGAVEQGETLEQAVIRETYEETGLTVAIEHIAGIRECFFEKQQEHVLFIIFRTEITGGTIHIQYPDEISEICWVSPDEVVSLMPYYEGQLEAMLHASSVYTFEGNR</sequence>
<dbReference type="PRINTS" id="PR00502">
    <property type="entry name" value="NUDIXFAMILY"/>
</dbReference>
<dbReference type="PROSITE" id="PS51462">
    <property type="entry name" value="NUDIX"/>
    <property type="match status" value="1"/>
</dbReference>
<dbReference type="PROSITE" id="PS00893">
    <property type="entry name" value="NUDIX_BOX"/>
    <property type="match status" value="1"/>
</dbReference>
<organism evidence="5 6">
    <name type="scientific">Paenibacillus piri</name>
    <dbReference type="NCBI Taxonomy" id="2547395"/>
    <lineage>
        <taxon>Bacteria</taxon>
        <taxon>Bacillati</taxon>
        <taxon>Bacillota</taxon>
        <taxon>Bacilli</taxon>
        <taxon>Bacillales</taxon>
        <taxon>Paenibacillaceae</taxon>
        <taxon>Paenibacillus</taxon>
    </lineage>
</organism>
<dbReference type="AlphaFoldDB" id="A0A4R5KX71"/>
<dbReference type="SUPFAM" id="SSF55811">
    <property type="entry name" value="Nudix"/>
    <property type="match status" value="1"/>
</dbReference>
<dbReference type="PANTHER" id="PTHR43736">
    <property type="entry name" value="ADP-RIBOSE PYROPHOSPHATASE"/>
    <property type="match status" value="1"/>
</dbReference>
<dbReference type="InterPro" id="IPR000086">
    <property type="entry name" value="NUDIX_hydrolase_dom"/>
</dbReference>
<dbReference type="Gene3D" id="3.90.79.10">
    <property type="entry name" value="Nucleoside Triphosphate Pyrophosphohydrolase"/>
    <property type="match status" value="1"/>
</dbReference>
<dbReference type="PANTHER" id="PTHR43736:SF1">
    <property type="entry name" value="DIHYDRONEOPTERIN TRIPHOSPHATE DIPHOSPHATASE"/>
    <property type="match status" value="1"/>
</dbReference>
<dbReference type="Proteomes" id="UP000295636">
    <property type="component" value="Unassembled WGS sequence"/>
</dbReference>
<protein>
    <submittedName>
        <fullName evidence="5">NUDIX hydrolase</fullName>
    </submittedName>
</protein>
<evidence type="ECO:0000256" key="1">
    <source>
        <dbReference type="ARBA" id="ARBA00005582"/>
    </source>
</evidence>
<dbReference type="InterPro" id="IPR020084">
    <property type="entry name" value="NUDIX_hydrolase_CS"/>
</dbReference>
<comment type="similarity">
    <text evidence="1 3">Belongs to the Nudix hydrolase family.</text>
</comment>
<evidence type="ECO:0000313" key="5">
    <source>
        <dbReference type="EMBL" id="TDF99785.1"/>
    </source>
</evidence>
<name>A0A4R5KX71_9BACL</name>
<dbReference type="GO" id="GO:0016787">
    <property type="term" value="F:hydrolase activity"/>
    <property type="evidence" value="ECO:0007669"/>
    <property type="project" value="UniProtKB-KW"/>
</dbReference>
<evidence type="ECO:0000256" key="3">
    <source>
        <dbReference type="RuleBase" id="RU003476"/>
    </source>
</evidence>
<comment type="caution">
    <text evidence="5">The sequence shown here is derived from an EMBL/GenBank/DDBJ whole genome shotgun (WGS) entry which is preliminary data.</text>
</comment>
<reference evidence="5 6" key="1">
    <citation type="submission" date="2019-03" db="EMBL/GenBank/DDBJ databases">
        <title>This is whole genome sequence of Paenibacillus sp MS74 strain.</title>
        <authorList>
            <person name="Trinh H.N."/>
        </authorList>
    </citation>
    <scope>NUCLEOTIDE SEQUENCE [LARGE SCALE GENOMIC DNA]</scope>
    <source>
        <strain evidence="5 6">MS74</strain>
    </source>
</reference>
<dbReference type="InterPro" id="IPR020476">
    <property type="entry name" value="Nudix_hydrolase"/>
</dbReference>